<dbReference type="GeneID" id="83880829"/>
<dbReference type="InterPro" id="IPR027417">
    <property type="entry name" value="P-loop_NTPase"/>
</dbReference>
<dbReference type="Pfam" id="PF08707">
    <property type="entry name" value="PriCT_2"/>
    <property type="match status" value="1"/>
</dbReference>
<name>A0A0P1IHX5_9RHOB</name>
<dbReference type="InterPro" id="IPR014819">
    <property type="entry name" value="PriCT_2"/>
</dbReference>
<dbReference type="AlphaFoldDB" id="A0A0P1IHX5"/>
<dbReference type="EMBL" id="CYTW01000001">
    <property type="protein sequence ID" value="CUJ94795.1"/>
    <property type="molecule type" value="Genomic_DNA"/>
</dbReference>
<organism evidence="2 3">
    <name type="scientific">Shimia thalassica</name>
    <dbReference type="NCBI Taxonomy" id="1715693"/>
    <lineage>
        <taxon>Bacteria</taxon>
        <taxon>Pseudomonadati</taxon>
        <taxon>Pseudomonadota</taxon>
        <taxon>Alphaproteobacteria</taxon>
        <taxon>Rhodobacterales</taxon>
        <taxon>Roseobacteraceae</taxon>
    </lineage>
</organism>
<keyword evidence="3" id="KW-1185">Reference proteome</keyword>
<evidence type="ECO:0000313" key="3">
    <source>
        <dbReference type="Proteomes" id="UP000051870"/>
    </source>
</evidence>
<evidence type="ECO:0000259" key="1">
    <source>
        <dbReference type="SMART" id="SM00943"/>
    </source>
</evidence>
<dbReference type="PANTHER" id="PTHR34985:SF1">
    <property type="entry name" value="SLR0554 PROTEIN"/>
    <property type="match status" value="1"/>
</dbReference>
<dbReference type="Proteomes" id="UP000051870">
    <property type="component" value="Unassembled WGS sequence"/>
</dbReference>
<gene>
    <name evidence="2" type="ORF">PH7735_01789</name>
</gene>
<protein>
    <submittedName>
        <fullName evidence="2">Putative P-loop ATPase</fullName>
    </submittedName>
</protein>
<dbReference type="RefSeq" id="WP_058310876.1">
    <property type="nucleotide sequence ID" value="NZ_CYTW01000001.1"/>
</dbReference>
<dbReference type="GO" id="GO:0016817">
    <property type="term" value="F:hydrolase activity, acting on acid anhydrides"/>
    <property type="evidence" value="ECO:0007669"/>
    <property type="project" value="InterPro"/>
</dbReference>
<sequence length="764" mass="85625">MNGYTITPTAHQVAYRAGFTETIPVIPPNATLHEHSLVDPDARGKVPADFYSGAWDGLGCWPSYQMTEALAVKWDQLGANVGLKCGPVWVALDIDVTDEILARAMYDYLMGEAARTGAVWPVRVGKAPKFMILFKVSGDPILSRQYPMRKEGVEGRQLIEVKGQSNKKTPTQVVIYGGHPEGMDYQWDRTITADMMPLVTQEYMDALVDYCLRIAESHGWTRGRATKTGSNDGTSALGAQPFDQSLVAPLVDMIGNDDLEYDDWVRVGYAIKASLGDVGWQAFATWSAKAAKDDPKMTKRIWSGLKPDGSTGFGTLVHLARQDQGGFLPPEIASRVRYGAAVSTMPTSPAGVPLAPADGAENTPWIDYVVDSDGNPVANKGNVHAYLHNMDMWRDCFAFDAFNQQPIMTAPIPKSPDRRVGRMLTDNDYRVVHVWFQMNVFQKITKGDVIDAVDIRCHENVYEPVQHYLEGVQWDGVPRISNWLIDYGGVVLHTLDPSKLHYVGQVGRKWMISAVARAMKPGCQVDHALILEGGQGVGKSSVLRELCPDPDWFSDGVPDFHTKDASEHLNGKWIIELAELTSVWRSNLEDMRRFLTRRVEQYRASYGRLETKAPRRCVFAGTTNRDDYIKDAEGERRFWIVRCDGVMDIAGVKRDRDQLWAEAVHAYKAGEQWWLSPEMEAVARQVQQSRNPKEEWEVGLTMFLADKSQTCVRECMFALGLEPINGKRDTKMEQAVGRALRQNGWVPDGVMGVPYRNSRRFIRV</sequence>
<proteinExistence type="predicted"/>
<dbReference type="InterPro" id="IPR015330">
    <property type="entry name" value="DNA_primase/pol_bifunc_N"/>
</dbReference>
<dbReference type="InterPro" id="IPR007936">
    <property type="entry name" value="VapE-like_dom"/>
</dbReference>
<accession>A0A0P1IHX5</accession>
<feature type="domain" description="DNA primase/polymerase bifunctional N-terminal" evidence="1">
    <location>
        <begin position="10"/>
        <end position="200"/>
    </location>
</feature>
<evidence type="ECO:0000313" key="2">
    <source>
        <dbReference type="EMBL" id="CUJ94795.1"/>
    </source>
</evidence>
<dbReference type="Pfam" id="PF05272">
    <property type="entry name" value="VapE-like_dom"/>
    <property type="match status" value="1"/>
</dbReference>
<dbReference type="PANTHER" id="PTHR34985">
    <property type="entry name" value="SLR0554 PROTEIN"/>
    <property type="match status" value="1"/>
</dbReference>
<dbReference type="SMART" id="SM00943">
    <property type="entry name" value="Prim-Pol"/>
    <property type="match status" value="1"/>
</dbReference>
<dbReference type="SUPFAM" id="SSF52540">
    <property type="entry name" value="P-loop containing nucleoside triphosphate hydrolases"/>
    <property type="match status" value="1"/>
</dbReference>
<reference evidence="3" key="1">
    <citation type="submission" date="2015-09" db="EMBL/GenBank/DDBJ databases">
        <authorList>
            <person name="Rodrigo-Torres Lidia"/>
            <person name="Arahal R.David."/>
        </authorList>
    </citation>
    <scope>NUCLEOTIDE SEQUENCE [LARGE SCALE GENOMIC DNA]</scope>
    <source>
        <strain evidence="3">CECT 7735</strain>
    </source>
</reference>
<dbReference type="STRING" id="1715693.PH7735_01789"/>